<organism evidence="1 2">
    <name type="scientific">Candidatus Scybalocola faecigallinarum</name>
    <dbReference type="NCBI Taxonomy" id="2840941"/>
    <lineage>
        <taxon>Bacteria</taxon>
        <taxon>Bacillati</taxon>
        <taxon>Bacillota</taxon>
        <taxon>Clostridia</taxon>
        <taxon>Lachnospirales</taxon>
        <taxon>Lachnospiraceae</taxon>
        <taxon>Lachnospiraceae incertae sedis</taxon>
        <taxon>Candidatus Scybalocola (ex Gilroy et al. 2021)</taxon>
    </lineage>
</organism>
<name>A0A9D1F7H3_9FIRM</name>
<reference evidence="1" key="1">
    <citation type="submission" date="2020-10" db="EMBL/GenBank/DDBJ databases">
        <authorList>
            <person name="Gilroy R."/>
        </authorList>
    </citation>
    <scope>NUCLEOTIDE SEQUENCE</scope>
    <source>
        <strain evidence="1">CHK178-757</strain>
    </source>
</reference>
<comment type="caution">
    <text evidence="1">The sequence shown here is derived from an EMBL/GenBank/DDBJ whole genome shotgun (WGS) entry which is preliminary data.</text>
</comment>
<dbReference type="Proteomes" id="UP000823927">
    <property type="component" value="Unassembled WGS sequence"/>
</dbReference>
<sequence>MTLVMRDQENQEIGKKIGETRVRTLVEKLIADGRYEDIEKMVKDEEYLQELYEEYGII</sequence>
<dbReference type="EMBL" id="DVIT01000059">
    <property type="protein sequence ID" value="HIS48617.1"/>
    <property type="molecule type" value="Genomic_DNA"/>
</dbReference>
<gene>
    <name evidence="1" type="ORF">IAB46_13900</name>
</gene>
<evidence type="ECO:0000313" key="1">
    <source>
        <dbReference type="EMBL" id="HIS48617.1"/>
    </source>
</evidence>
<proteinExistence type="predicted"/>
<evidence type="ECO:0000313" key="2">
    <source>
        <dbReference type="Proteomes" id="UP000823927"/>
    </source>
</evidence>
<reference evidence="1" key="2">
    <citation type="journal article" date="2021" name="PeerJ">
        <title>Extensive microbial diversity within the chicken gut microbiome revealed by metagenomics and culture.</title>
        <authorList>
            <person name="Gilroy R."/>
            <person name="Ravi A."/>
            <person name="Getino M."/>
            <person name="Pursley I."/>
            <person name="Horton D.L."/>
            <person name="Alikhan N.F."/>
            <person name="Baker D."/>
            <person name="Gharbi K."/>
            <person name="Hall N."/>
            <person name="Watson M."/>
            <person name="Adriaenssens E.M."/>
            <person name="Foster-Nyarko E."/>
            <person name="Jarju S."/>
            <person name="Secka A."/>
            <person name="Antonio M."/>
            <person name="Oren A."/>
            <person name="Chaudhuri R.R."/>
            <person name="La Ragione R."/>
            <person name="Hildebrand F."/>
            <person name="Pallen M.J."/>
        </authorList>
    </citation>
    <scope>NUCLEOTIDE SEQUENCE</scope>
    <source>
        <strain evidence="1">CHK178-757</strain>
    </source>
</reference>
<accession>A0A9D1F7H3</accession>
<protein>
    <submittedName>
        <fullName evidence="1">Uncharacterized protein</fullName>
    </submittedName>
</protein>
<dbReference type="AlphaFoldDB" id="A0A9D1F7H3"/>